<proteinExistence type="inferred from homology"/>
<dbReference type="InterPro" id="IPR036291">
    <property type="entry name" value="NAD(P)-bd_dom_sf"/>
</dbReference>
<dbReference type="PANTHER" id="PTHR44169">
    <property type="entry name" value="NADPH-DEPENDENT 1-ACYLDIHYDROXYACETONE PHOSPHATE REDUCTASE"/>
    <property type="match status" value="1"/>
</dbReference>
<protein>
    <submittedName>
        <fullName evidence="4">Short chain dehydrogenase</fullName>
    </submittedName>
</protein>
<dbReference type="Pfam" id="PF00106">
    <property type="entry name" value="adh_short"/>
    <property type="match status" value="1"/>
</dbReference>
<sequence>MGRRKEALEQTAHAHSNIAVLPLDLCEEGAADTVVATAVEWWGRIDILVNNAGVTAVMPLADTDRSVITRLFDLNVTAPSMLALGVADSARGNGAASRTGSCVSPTPRVRSSPVKY</sequence>
<comment type="similarity">
    <text evidence="1">Belongs to the short-chain dehydrogenases/reductases (SDR) family.</text>
</comment>
<dbReference type="EMBL" id="FONR01000012">
    <property type="protein sequence ID" value="SFF80418.1"/>
    <property type="molecule type" value="Genomic_DNA"/>
</dbReference>
<name>A0A1I2LPC2_9ACTN</name>
<dbReference type="GO" id="GO:0016491">
    <property type="term" value="F:oxidoreductase activity"/>
    <property type="evidence" value="ECO:0007669"/>
    <property type="project" value="UniProtKB-KW"/>
</dbReference>
<dbReference type="SUPFAM" id="SSF51735">
    <property type="entry name" value="NAD(P)-binding Rossmann-fold domains"/>
    <property type="match status" value="1"/>
</dbReference>
<dbReference type="PANTHER" id="PTHR44169:SF6">
    <property type="entry name" value="NADPH-DEPENDENT 1-ACYLDIHYDROXYACETONE PHOSPHATE REDUCTASE"/>
    <property type="match status" value="1"/>
</dbReference>
<evidence type="ECO:0000256" key="2">
    <source>
        <dbReference type="ARBA" id="ARBA00023002"/>
    </source>
</evidence>
<dbReference type="Gene3D" id="3.40.50.720">
    <property type="entry name" value="NAD(P)-binding Rossmann-like Domain"/>
    <property type="match status" value="1"/>
</dbReference>
<organism evidence="4 5">
    <name type="scientific">Streptomyces mirabilis</name>
    <dbReference type="NCBI Taxonomy" id="68239"/>
    <lineage>
        <taxon>Bacteria</taxon>
        <taxon>Bacillati</taxon>
        <taxon>Actinomycetota</taxon>
        <taxon>Actinomycetes</taxon>
        <taxon>Kitasatosporales</taxon>
        <taxon>Streptomycetaceae</taxon>
        <taxon>Streptomyces</taxon>
    </lineage>
</organism>
<keyword evidence="2" id="KW-0560">Oxidoreductase</keyword>
<reference evidence="4 5" key="1">
    <citation type="submission" date="2016-10" db="EMBL/GenBank/DDBJ databases">
        <authorList>
            <person name="de Groot N.N."/>
        </authorList>
    </citation>
    <scope>NUCLEOTIDE SEQUENCE [LARGE SCALE GENOMIC DNA]</scope>
    <source>
        <strain evidence="4 5">OK461</strain>
    </source>
</reference>
<dbReference type="AlphaFoldDB" id="A0A1I2LPC2"/>
<dbReference type="RefSeq" id="WP_075030279.1">
    <property type="nucleotide sequence ID" value="NZ_FONR01000012.1"/>
</dbReference>
<gene>
    <name evidence="4" type="ORF">SAMN02787118_11284</name>
</gene>
<evidence type="ECO:0000313" key="5">
    <source>
        <dbReference type="Proteomes" id="UP000181942"/>
    </source>
</evidence>
<evidence type="ECO:0000256" key="3">
    <source>
        <dbReference type="SAM" id="MobiDB-lite"/>
    </source>
</evidence>
<feature type="region of interest" description="Disordered" evidence="3">
    <location>
        <begin position="91"/>
        <end position="116"/>
    </location>
</feature>
<evidence type="ECO:0000256" key="1">
    <source>
        <dbReference type="ARBA" id="ARBA00006484"/>
    </source>
</evidence>
<evidence type="ECO:0000313" key="4">
    <source>
        <dbReference type="EMBL" id="SFF80418.1"/>
    </source>
</evidence>
<dbReference type="Proteomes" id="UP000181942">
    <property type="component" value="Unassembled WGS sequence"/>
</dbReference>
<accession>A0A1I2LPC2</accession>
<dbReference type="InterPro" id="IPR002347">
    <property type="entry name" value="SDR_fam"/>
</dbReference>